<dbReference type="EMBL" id="DXAV01000090">
    <property type="protein sequence ID" value="HIZ92649.1"/>
    <property type="molecule type" value="Genomic_DNA"/>
</dbReference>
<dbReference type="Proteomes" id="UP000824108">
    <property type="component" value="Unassembled WGS sequence"/>
</dbReference>
<protein>
    <submittedName>
        <fullName evidence="2">DUF3332 domain-containing protein</fullName>
    </submittedName>
</protein>
<accession>A0A9D2H0L9</accession>
<reference evidence="2" key="2">
    <citation type="submission" date="2021-04" db="EMBL/GenBank/DDBJ databases">
        <authorList>
            <person name="Gilroy R."/>
        </authorList>
    </citation>
    <scope>NUCLEOTIDE SEQUENCE</scope>
    <source>
        <strain evidence="2">CHK118-2852</strain>
    </source>
</reference>
<organism evidence="2 3">
    <name type="scientific">Candidatus Bacteroides merdavium</name>
    <dbReference type="NCBI Taxonomy" id="2838472"/>
    <lineage>
        <taxon>Bacteria</taxon>
        <taxon>Pseudomonadati</taxon>
        <taxon>Bacteroidota</taxon>
        <taxon>Bacteroidia</taxon>
        <taxon>Bacteroidales</taxon>
        <taxon>Bacteroidaceae</taxon>
        <taxon>Bacteroides</taxon>
    </lineage>
</organism>
<reference evidence="2" key="1">
    <citation type="journal article" date="2021" name="PeerJ">
        <title>Extensive microbial diversity within the chicken gut microbiome revealed by metagenomics and culture.</title>
        <authorList>
            <person name="Gilroy R."/>
            <person name="Ravi A."/>
            <person name="Getino M."/>
            <person name="Pursley I."/>
            <person name="Horton D.L."/>
            <person name="Alikhan N.F."/>
            <person name="Baker D."/>
            <person name="Gharbi K."/>
            <person name="Hall N."/>
            <person name="Watson M."/>
            <person name="Adriaenssens E.M."/>
            <person name="Foster-Nyarko E."/>
            <person name="Jarju S."/>
            <person name="Secka A."/>
            <person name="Antonio M."/>
            <person name="Oren A."/>
            <person name="Chaudhuri R.R."/>
            <person name="La Ragione R."/>
            <person name="Hildebrand F."/>
            <person name="Pallen M.J."/>
        </authorList>
    </citation>
    <scope>NUCLEOTIDE SEQUENCE</scope>
    <source>
        <strain evidence="2">CHK118-2852</strain>
    </source>
</reference>
<comment type="caution">
    <text evidence="2">The sequence shown here is derived from an EMBL/GenBank/DDBJ whole genome shotgun (WGS) entry which is preliminary data.</text>
</comment>
<evidence type="ECO:0000313" key="2">
    <source>
        <dbReference type="EMBL" id="HIZ92649.1"/>
    </source>
</evidence>
<dbReference type="Pfam" id="PF11810">
    <property type="entry name" value="DUF3332"/>
    <property type="match status" value="1"/>
</dbReference>
<dbReference type="AlphaFoldDB" id="A0A9D2H0L9"/>
<evidence type="ECO:0000313" key="3">
    <source>
        <dbReference type="Proteomes" id="UP000824108"/>
    </source>
</evidence>
<keyword evidence="1" id="KW-1133">Transmembrane helix</keyword>
<proteinExistence type="predicted"/>
<keyword evidence="1" id="KW-0472">Membrane</keyword>
<sequence length="185" mass="20210">MKKFNLKMAATVMICGAFLFSSCIGSFSLHNKLVSWNQGISNKFVNELVFLAFNIIPIYGVCYLADIVVINSIEFWSGSNPMASIGDVKKVKGENGNYLVETLENGYSITKEGEETASMELIYDKSQNSWNVVADGVSTELVRLNNDGTAQMTLPNGEDLTVTLDAQGVATAQQAAMVNTYYAFN</sequence>
<dbReference type="InterPro" id="IPR021768">
    <property type="entry name" value="DUF3332"/>
</dbReference>
<name>A0A9D2H0L9_9BACE</name>
<keyword evidence="1" id="KW-0812">Transmembrane</keyword>
<feature type="transmembrane region" description="Helical" evidence="1">
    <location>
        <begin position="49"/>
        <end position="70"/>
    </location>
</feature>
<dbReference type="PROSITE" id="PS51257">
    <property type="entry name" value="PROKAR_LIPOPROTEIN"/>
    <property type="match status" value="1"/>
</dbReference>
<evidence type="ECO:0000256" key="1">
    <source>
        <dbReference type="SAM" id="Phobius"/>
    </source>
</evidence>
<gene>
    <name evidence="2" type="ORF">H9807_11140</name>
</gene>